<dbReference type="RefSeq" id="WP_369185419.1">
    <property type="nucleotide sequence ID" value="NZ_CP163445.1"/>
</dbReference>
<evidence type="ECO:0000313" key="2">
    <source>
        <dbReference type="EMBL" id="XDQ83249.1"/>
    </source>
</evidence>
<organism evidence="2">
    <name type="scientific">Streptomyces sp. Y1</name>
    <dbReference type="NCBI Taxonomy" id="3238634"/>
    <lineage>
        <taxon>Bacteria</taxon>
        <taxon>Bacillati</taxon>
        <taxon>Actinomycetota</taxon>
        <taxon>Actinomycetes</taxon>
        <taxon>Kitasatosporales</taxon>
        <taxon>Streptomycetaceae</taxon>
        <taxon>Streptomyces</taxon>
    </lineage>
</organism>
<dbReference type="EMBL" id="CP163445">
    <property type="protein sequence ID" value="XDQ83249.1"/>
    <property type="molecule type" value="Genomic_DNA"/>
</dbReference>
<gene>
    <name evidence="2" type="ORF">AB2U05_34475</name>
</gene>
<dbReference type="InterPro" id="IPR029476">
    <property type="entry name" value="DNase_NucA_NucB"/>
</dbReference>
<name>A0AB39TVY4_9ACTN</name>
<evidence type="ECO:0000259" key="1">
    <source>
        <dbReference type="Pfam" id="PF14040"/>
    </source>
</evidence>
<feature type="domain" description="Deoxyribonuclease NucA/NucB" evidence="1">
    <location>
        <begin position="114"/>
        <end position="199"/>
    </location>
</feature>
<dbReference type="AlphaFoldDB" id="A0AB39TVY4"/>
<sequence>MYDQGNQQIVNTTVTMSMNVKSPSAPSRGYQDTDAAYSDVRFDYAGPTAGKYKGTVFTAARVELVMKLSDPAVRESARHISDAQNNPERTFPSFAAKTIPGAKEPLHRLIDPEAQKKNRAAAIKTCEDIWGDYTKSGLECDEYPFASTKEGANSKDSSGKAVNRYSARLIDGDDNGKGGNKIAEVYTVNRLLDNDPFYVKIIP</sequence>
<protein>
    <submittedName>
        <fullName evidence="2">NucA/NucB deoxyribonuclease domain-containing protein</fullName>
    </submittedName>
</protein>
<dbReference type="Pfam" id="PF14040">
    <property type="entry name" value="DNase_NucA_NucB"/>
    <property type="match status" value="1"/>
</dbReference>
<proteinExistence type="predicted"/>
<reference evidence="2" key="1">
    <citation type="submission" date="2024-07" db="EMBL/GenBank/DDBJ databases">
        <authorList>
            <person name="Yu S.T."/>
        </authorList>
    </citation>
    <scope>NUCLEOTIDE SEQUENCE</scope>
    <source>
        <strain evidence="2">Y1</strain>
    </source>
</reference>
<accession>A0AB39TVY4</accession>